<evidence type="ECO:0000256" key="1">
    <source>
        <dbReference type="SAM" id="SignalP"/>
    </source>
</evidence>
<dbReference type="Proteomes" id="UP000237640">
    <property type="component" value="Unassembled WGS sequence"/>
</dbReference>
<dbReference type="InterPro" id="IPR018673">
    <property type="entry name" value="DUF2141"/>
</dbReference>
<accession>A0A2T0MAQ6</accession>
<dbReference type="EMBL" id="PVYX01000002">
    <property type="protein sequence ID" value="PRX54583.1"/>
    <property type="molecule type" value="Genomic_DNA"/>
</dbReference>
<reference evidence="2 3" key="1">
    <citation type="submission" date="2018-03" db="EMBL/GenBank/DDBJ databases">
        <title>Genomic Encyclopedia of Archaeal and Bacterial Type Strains, Phase II (KMG-II): from individual species to whole genera.</title>
        <authorList>
            <person name="Goeker M."/>
        </authorList>
    </citation>
    <scope>NUCLEOTIDE SEQUENCE [LARGE SCALE GENOMIC DNA]</scope>
    <source>
        <strain evidence="2 3">DSM 25027</strain>
    </source>
</reference>
<feature type="signal peptide" evidence="1">
    <location>
        <begin position="1"/>
        <end position="19"/>
    </location>
</feature>
<dbReference type="AlphaFoldDB" id="A0A2T0MAQ6"/>
<dbReference type="OrthoDB" id="9788332at2"/>
<name>A0A2T0MAQ6_9FLAO</name>
<evidence type="ECO:0000313" key="2">
    <source>
        <dbReference type="EMBL" id="PRX54583.1"/>
    </source>
</evidence>
<protein>
    <submittedName>
        <fullName evidence="2">Uncharacterized protein (DUF2141 family)</fullName>
    </submittedName>
</protein>
<keyword evidence="3" id="KW-1185">Reference proteome</keyword>
<dbReference type="Pfam" id="PF09912">
    <property type="entry name" value="DUF2141"/>
    <property type="match status" value="1"/>
</dbReference>
<proteinExistence type="predicted"/>
<keyword evidence="1" id="KW-0732">Signal</keyword>
<dbReference type="RefSeq" id="WP_106145854.1">
    <property type="nucleotide sequence ID" value="NZ_PVYX01000002.1"/>
</dbReference>
<evidence type="ECO:0000313" key="3">
    <source>
        <dbReference type="Proteomes" id="UP000237640"/>
    </source>
</evidence>
<gene>
    <name evidence="2" type="ORF">CLV81_2985</name>
</gene>
<feature type="chain" id="PRO_5015467023" evidence="1">
    <location>
        <begin position="20"/>
        <end position="144"/>
    </location>
</feature>
<organism evidence="2 3">
    <name type="scientific">Flagellimonas meridianipacifica</name>
    <dbReference type="NCBI Taxonomy" id="1080225"/>
    <lineage>
        <taxon>Bacteria</taxon>
        <taxon>Pseudomonadati</taxon>
        <taxon>Bacteroidota</taxon>
        <taxon>Flavobacteriia</taxon>
        <taxon>Flavobacteriales</taxon>
        <taxon>Flavobacteriaceae</taxon>
        <taxon>Flagellimonas</taxon>
    </lineage>
</organism>
<sequence>MRRLIMLIMGFCMTAVAFAQEKSDITVQVTEISDEGKGQVVFMLWDNEEGFPSERNKAYKIGKVNDFGNSASFTFKGIPQGTYAVSVHQDKDKDGEMKTNFIGIPREPVGASNLTSMGKPKFQKCKFSTNGSEEKINIKFIVAN</sequence>
<comment type="caution">
    <text evidence="2">The sequence shown here is derived from an EMBL/GenBank/DDBJ whole genome shotgun (WGS) entry which is preliminary data.</text>
</comment>